<reference evidence="1 2" key="1">
    <citation type="submission" date="2021-03" db="EMBL/GenBank/DDBJ databases">
        <title>Sequencing the genomes of 1000 actinobacteria strains.</title>
        <authorList>
            <person name="Klenk H.-P."/>
        </authorList>
    </citation>
    <scope>NUCLEOTIDE SEQUENCE [LARGE SCALE GENOMIC DNA]</scope>
    <source>
        <strain evidence="1 2">DSM 12936</strain>
    </source>
</reference>
<organism evidence="1 2">
    <name type="scientific">Microlunatus capsulatus</name>
    <dbReference type="NCBI Taxonomy" id="99117"/>
    <lineage>
        <taxon>Bacteria</taxon>
        <taxon>Bacillati</taxon>
        <taxon>Actinomycetota</taxon>
        <taxon>Actinomycetes</taxon>
        <taxon>Propionibacteriales</taxon>
        <taxon>Propionibacteriaceae</taxon>
        <taxon>Microlunatus</taxon>
    </lineage>
</organism>
<name>A0ABS4ZEL2_9ACTN</name>
<sequence length="55" mass="6006">MLLKTTLRAARSRPSWVRRRLCDVTGHRATTALTGPHADGYARCDRCARVVGPGA</sequence>
<comment type="caution">
    <text evidence="1">The sequence shown here is derived from an EMBL/GenBank/DDBJ whole genome shotgun (WGS) entry which is preliminary data.</text>
</comment>
<dbReference type="Proteomes" id="UP000758168">
    <property type="component" value="Unassembled WGS sequence"/>
</dbReference>
<evidence type="ECO:0000313" key="1">
    <source>
        <dbReference type="EMBL" id="MBP2418663.1"/>
    </source>
</evidence>
<accession>A0ABS4ZEL2</accession>
<dbReference type="RefSeq" id="WP_210058314.1">
    <property type="nucleotide sequence ID" value="NZ_BAAAMH010000001.1"/>
</dbReference>
<dbReference type="EMBL" id="JAGIOB010000001">
    <property type="protein sequence ID" value="MBP2418663.1"/>
    <property type="molecule type" value="Genomic_DNA"/>
</dbReference>
<gene>
    <name evidence="1" type="ORF">JOF54_003585</name>
</gene>
<proteinExistence type="predicted"/>
<evidence type="ECO:0000313" key="2">
    <source>
        <dbReference type="Proteomes" id="UP000758168"/>
    </source>
</evidence>
<protein>
    <submittedName>
        <fullName evidence="1">Uncharacterized protein</fullName>
    </submittedName>
</protein>
<keyword evidence="2" id="KW-1185">Reference proteome</keyword>